<dbReference type="Gene3D" id="3.40.50.150">
    <property type="entry name" value="Vaccinia Virus protein VP39"/>
    <property type="match status" value="1"/>
</dbReference>
<gene>
    <name evidence="1" type="ORF">DSM107014_03885</name>
</gene>
<dbReference type="InterPro" id="IPR029063">
    <property type="entry name" value="SAM-dependent_MTases_sf"/>
</dbReference>
<protein>
    <submittedName>
        <fullName evidence="1">DUF268 domain-containing protein</fullName>
    </submittedName>
</protein>
<accession>A0A941GTX6</accession>
<dbReference type="AlphaFoldDB" id="A0A941GTX6"/>
<dbReference type="Proteomes" id="UP000767446">
    <property type="component" value="Unassembled WGS sequence"/>
</dbReference>
<name>A0A941GTX6_9CHRO</name>
<dbReference type="EMBL" id="JADQBC010000018">
    <property type="protein sequence ID" value="MBR8827040.1"/>
    <property type="molecule type" value="Genomic_DNA"/>
</dbReference>
<organism evidence="1 2">
    <name type="scientific">Gomphosphaeria aponina SAG 52.96 = DSM 107014</name>
    <dbReference type="NCBI Taxonomy" id="1521640"/>
    <lineage>
        <taxon>Bacteria</taxon>
        <taxon>Bacillati</taxon>
        <taxon>Cyanobacteriota</taxon>
        <taxon>Cyanophyceae</taxon>
        <taxon>Oscillatoriophycideae</taxon>
        <taxon>Chroococcales</taxon>
        <taxon>Gomphosphaeriaceae</taxon>
        <taxon>Gomphosphaeria</taxon>
    </lineage>
</organism>
<dbReference type="SUPFAM" id="SSF53335">
    <property type="entry name" value="S-adenosyl-L-methionine-dependent methyltransferases"/>
    <property type="match status" value="1"/>
</dbReference>
<evidence type="ECO:0000313" key="2">
    <source>
        <dbReference type="Proteomes" id="UP000767446"/>
    </source>
</evidence>
<dbReference type="Pfam" id="PF03269">
    <property type="entry name" value="DUF268"/>
    <property type="match status" value="1"/>
</dbReference>
<proteinExistence type="predicted"/>
<reference evidence="1" key="1">
    <citation type="submission" date="2021-02" db="EMBL/GenBank/DDBJ databases">
        <title>Metagenome analyses of Stigonema ocellatum DSM 106950, Chlorogloea purpurea SAG 13.99 and Gomphosphaeria aponina DSM 107014.</title>
        <authorList>
            <person name="Marter P."/>
            <person name="Huang S."/>
        </authorList>
    </citation>
    <scope>NUCLEOTIDE SEQUENCE</scope>
    <source>
        <strain evidence="1">JP213</strain>
    </source>
</reference>
<evidence type="ECO:0000313" key="1">
    <source>
        <dbReference type="EMBL" id="MBR8827040.1"/>
    </source>
</evidence>
<sequence length="251" mass="29265">MNEIIWMLRYFRQYLSPKRQLSLWRNNIKAWQRFWESYGSYKSMALDDEQPLLKNLYPCLGDDTAETVIEPTYFYQDCWAFEKIVNNRPQNHVDIGSHHKFVALLSKVVPVTMVDIRPLSLPLETLNFKKGSILELPFEDNSVESISSLCVVEHIGLGRYGDPLDPYGSEKAINELKRVLKPGGHLYFSVPVLGNKNITFFNAHRSFSETYIKTIFAECNILEKKYIYGRTYTNQEQNDKFGIGLYQIQKL</sequence>
<comment type="caution">
    <text evidence="1">The sequence shown here is derived from an EMBL/GenBank/DDBJ whole genome shotgun (WGS) entry which is preliminary data.</text>
</comment>
<dbReference type="InterPro" id="IPR004951">
    <property type="entry name" value="DUF268_CAE_spp"/>
</dbReference>